<accession>A0A6A6DE44</accession>
<keyword evidence="1" id="KW-0812">Transmembrane</keyword>
<keyword evidence="1" id="KW-1133">Transmembrane helix</keyword>
<keyword evidence="3" id="KW-1185">Reference proteome</keyword>
<dbReference type="EMBL" id="ML994722">
    <property type="protein sequence ID" value="KAF2175876.1"/>
    <property type="molecule type" value="Genomic_DNA"/>
</dbReference>
<evidence type="ECO:0000256" key="1">
    <source>
        <dbReference type="SAM" id="Phobius"/>
    </source>
</evidence>
<dbReference type="AlphaFoldDB" id="A0A6A6DE44"/>
<sequence length="51" mass="5988">MIEVVIELIQLHSILILVYWLRFWTKLVILFQKPPKPPNIFIMPSPNSPCA</sequence>
<reference evidence="2" key="1">
    <citation type="journal article" date="2020" name="Stud. Mycol.">
        <title>101 Dothideomycetes genomes: a test case for predicting lifestyles and emergence of pathogens.</title>
        <authorList>
            <person name="Haridas S."/>
            <person name="Albert R."/>
            <person name="Binder M."/>
            <person name="Bloem J."/>
            <person name="Labutti K."/>
            <person name="Salamov A."/>
            <person name="Andreopoulos B."/>
            <person name="Baker S."/>
            <person name="Barry K."/>
            <person name="Bills G."/>
            <person name="Bluhm B."/>
            <person name="Cannon C."/>
            <person name="Castanera R."/>
            <person name="Culley D."/>
            <person name="Daum C."/>
            <person name="Ezra D."/>
            <person name="Gonzalez J."/>
            <person name="Henrissat B."/>
            <person name="Kuo A."/>
            <person name="Liang C."/>
            <person name="Lipzen A."/>
            <person name="Lutzoni F."/>
            <person name="Magnuson J."/>
            <person name="Mondo S."/>
            <person name="Nolan M."/>
            <person name="Ohm R."/>
            <person name="Pangilinan J."/>
            <person name="Park H.-J."/>
            <person name="Ramirez L."/>
            <person name="Alfaro M."/>
            <person name="Sun H."/>
            <person name="Tritt A."/>
            <person name="Yoshinaga Y."/>
            <person name="Zwiers L.-H."/>
            <person name="Turgeon B."/>
            <person name="Goodwin S."/>
            <person name="Spatafora J."/>
            <person name="Crous P."/>
            <person name="Grigoriev I."/>
        </authorList>
    </citation>
    <scope>NUCLEOTIDE SEQUENCE</scope>
    <source>
        <strain evidence="2">CBS 207.26</strain>
    </source>
</reference>
<gene>
    <name evidence="2" type="ORF">K469DRAFT_763237</name>
</gene>
<dbReference type="Proteomes" id="UP000800200">
    <property type="component" value="Unassembled WGS sequence"/>
</dbReference>
<keyword evidence="1" id="KW-0472">Membrane</keyword>
<evidence type="ECO:0000313" key="2">
    <source>
        <dbReference type="EMBL" id="KAF2175876.1"/>
    </source>
</evidence>
<proteinExistence type="predicted"/>
<feature type="transmembrane region" description="Helical" evidence="1">
    <location>
        <begin position="6"/>
        <end position="24"/>
    </location>
</feature>
<name>A0A6A6DE44_9PEZI</name>
<organism evidence="2 3">
    <name type="scientific">Zopfia rhizophila CBS 207.26</name>
    <dbReference type="NCBI Taxonomy" id="1314779"/>
    <lineage>
        <taxon>Eukaryota</taxon>
        <taxon>Fungi</taxon>
        <taxon>Dikarya</taxon>
        <taxon>Ascomycota</taxon>
        <taxon>Pezizomycotina</taxon>
        <taxon>Dothideomycetes</taxon>
        <taxon>Dothideomycetes incertae sedis</taxon>
        <taxon>Zopfiaceae</taxon>
        <taxon>Zopfia</taxon>
    </lineage>
</organism>
<protein>
    <submittedName>
        <fullName evidence="2">Uncharacterized protein</fullName>
    </submittedName>
</protein>
<evidence type="ECO:0000313" key="3">
    <source>
        <dbReference type="Proteomes" id="UP000800200"/>
    </source>
</evidence>